<proteinExistence type="predicted"/>
<feature type="domain" description="Agenet" evidence="1">
    <location>
        <begin position="472"/>
        <end position="528"/>
    </location>
</feature>
<comment type="caution">
    <text evidence="2">The sequence shown here is derived from an EMBL/GenBank/DDBJ whole genome shotgun (WGS) entry which is preliminary data.</text>
</comment>
<evidence type="ECO:0000259" key="1">
    <source>
        <dbReference type="SMART" id="SM00743"/>
    </source>
</evidence>
<feature type="domain" description="Agenet" evidence="1">
    <location>
        <begin position="282"/>
        <end position="337"/>
    </location>
</feature>
<dbReference type="Gene3D" id="2.30.30.140">
    <property type="match status" value="1"/>
</dbReference>
<dbReference type="AlphaFoldDB" id="A0AAN9E6P6"/>
<keyword evidence="3" id="KW-1185">Reference proteome</keyword>
<evidence type="ECO:0000313" key="3">
    <source>
        <dbReference type="Proteomes" id="UP001372338"/>
    </source>
</evidence>
<dbReference type="CDD" id="cd20405">
    <property type="entry name" value="Tudor_Agenet_AtDUF_rpt1_3"/>
    <property type="match status" value="2"/>
</dbReference>
<dbReference type="Pfam" id="PF05641">
    <property type="entry name" value="Agenet"/>
    <property type="match status" value="3"/>
</dbReference>
<protein>
    <recommendedName>
        <fullName evidence="1">Agenet domain-containing protein</fullName>
    </recommendedName>
</protein>
<reference evidence="2 3" key="1">
    <citation type="submission" date="2024-01" db="EMBL/GenBank/DDBJ databases">
        <title>The genomes of 5 underutilized Papilionoideae crops provide insights into root nodulation and disease resistanc.</title>
        <authorList>
            <person name="Yuan L."/>
        </authorList>
    </citation>
    <scope>NUCLEOTIDE SEQUENCE [LARGE SCALE GENOMIC DNA]</scope>
    <source>
        <strain evidence="2">ZHUSHIDOU_FW_LH</strain>
        <tissue evidence="2">Leaf</tissue>
    </source>
</reference>
<organism evidence="2 3">
    <name type="scientific">Crotalaria pallida</name>
    <name type="common">Smooth rattlebox</name>
    <name type="synonym">Crotalaria striata</name>
    <dbReference type="NCBI Taxonomy" id="3830"/>
    <lineage>
        <taxon>Eukaryota</taxon>
        <taxon>Viridiplantae</taxon>
        <taxon>Streptophyta</taxon>
        <taxon>Embryophyta</taxon>
        <taxon>Tracheophyta</taxon>
        <taxon>Spermatophyta</taxon>
        <taxon>Magnoliopsida</taxon>
        <taxon>eudicotyledons</taxon>
        <taxon>Gunneridae</taxon>
        <taxon>Pentapetalae</taxon>
        <taxon>rosids</taxon>
        <taxon>fabids</taxon>
        <taxon>Fabales</taxon>
        <taxon>Fabaceae</taxon>
        <taxon>Papilionoideae</taxon>
        <taxon>50 kb inversion clade</taxon>
        <taxon>genistoids sensu lato</taxon>
        <taxon>core genistoids</taxon>
        <taxon>Crotalarieae</taxon>
        <taxon>Crotalaria</taxon>
    </lineage>
</organism>
<gene>
    <name evidence="2" type="ORF">RIF29_41098</name>
</gene>
<sequence>MKQLQQNKSHRITQYHYYYHVNNLTSVGASDSTLSLEMFHSHFHKGASVEVTKPNTTVIYPATVLRPPSKHKNLVYLQYLTLFLPHSNSTSPQPLREYVSVSNVRPKLPLQLNSWFKVGDSVDVFSDSIHAWCPATVVDILENSNYTVSFLGSTQYAVVDHCCLRIHRKWVHGNWVPPFPQLQKEQPPEMVTKPENCRFRIKYSRRPIKELKFKKGSAVEVRDIDEGYKGAWFVATIVDLLGKDRFLVEFRDLTTDDGIHLLKEETDAQCIRPCPPEVPFEGSYKQYQEVDAWYNDAWWEGVVLQVLNSSECYVSFIHNDVLKFEISKLRPHQDWLDGKWVISSKNSSELAMKFGDVMSKAKSLSGNKLILKFRLSGDGEIAKKPRYVTSTTKNTRSQFVQHFCKGAKVEVRSDEEGYQGAWYTAVVVDFLQNGKYLVEYLTLKTDDLNEQLKEEADASDIRPYPPDINHPHHFALREKVDAWYNEGWWVGQVSSILRGFKYRVYFWHTKDELEFEHCHLRPHQEWIDGRWVLASLG</sequence>
<feature type="domain" description="Agenet" evidence="1">
    <location>
        <begin position="114"/>
        <end position="172"/>
    </location>
</feature>
<dbReference type="PANTHER" id="PTHR31917">
    <property type="entry name" value="AGENET DOMAIN-CONTAINING PROTEIN-RELATED"/>
    <property type="match status" value="1"/>
</dbReference>
<evidence type="ECO:0000313" key="2">
    <source>
        <dbReference type="EMBL" id="KAK7246237.1"/>
    </source>
</evidence>
<dbReference type="EMBL" id="JAYWIO010000008">
    <property type="protein sequence ID" value="KAK7246237.1"/>
    <property type="molecule type" value="Genomic_DNA"/>
</dbReference>
<dbReference type="InterPro" id="IPR014002">
    <property type="entry name" value="Agenet_dom_plant"/>
</dbReference>
<feature type="domain" description="Agenet" evidence="1">
    <location>
        <begin position="401"/>
        <end position="469"/>
    </location>
</feature>
<dbReference type="PANTHER" id="PTHR31917:SF147">
    <property type="entry name" value="AGENET DOMAIN-CONTAINING PROTEIN"/>
    <property type="match status" value="1"/>
</dbReference>
<dbReference type="Proteomes" id="UP001372338">
    <property type="component" value="Unassembled WGS sequence"/>
</dbReference>
<accession>A0AAN9E6P6</accession>
<feature type="domain" description="Agenet" evidence="1">
    <location>
        <begin position="211"/>
        <end position="279"/>
    </location>
</feature>
<name>A0AAN9E6P6_CROPI</name>
<dbReference type="SMART" id="SM00743">
    <property type="entry name" value="Agenet"/>
    <property type="match status" value="5"/>
</dbReference>
<dbReference type="InterPro" id="IPR008395">
    <property type="entry name" value="Agenet-like_dom"/>
</dbReference>
<dbReference type="CDD" id="cd20406">
    <property type="entry name" value="Tudor_Agenet_AtDUF_rpt2_4"/>
    <property type="match status" value="2"/>
</dbReference>